<evidence type="ECO:0000259" key="2">
    <source>
        <dbReference type="PROSITE" id="PS51857"/>
    </source>
</evidence>
<reference evidence="3" key="1">
    <citation type="submission" date="2023-10" db="EMBL/GenBank/DDBJ databases">
        <authorList>
            <person name="Chen Y."/>
            <person name="Shah S."/>
            <person name="Dougan E. K."/>
            <person name="Thang M."/>
            <person name="Chan C."/>
        </authorList>
    </citation>
    <scope>NUCLEOTIDE SEQUENCE [LARGE SCALE GENOMIC DNA]</scope>
</reference>
<evidence type="ECO:0000313" key="4">
    <source>
        <dbReference type="Proteomes" id="UP001189429"/>
    </source>
</evidence>
<sequence length="307" mass="33204">MWCAPRVARFMGCGLLRKGLLSTNSFVESACRLFIPLQPFWLACARATLLHAVMCREPRPVAERGMAKCALRPLSELCADFRRQRGSDGAGSKDTTLPDVLREVPTDMPSENERVEGHRYDPSAVEAKPSRRTALSTLDKLQEKFKARQEEREKTSQIDVPIGGGSQPKTLATSHTGTLTKLVERKGFGFVVPDEEGTGDVFLHCSELQGAGCGDMFVGMRVRYDVEVDSRSGKARARSAVVLEAESSSAQALEKRTASATVEQLESQDAAKKGHGGRNLVAAGAAGPRSCRWVPLGLDARFGGTPG</sequence>
<protein>
    <recommendedName>
        <fullName evidence="2">CSD domain-containing protein</fullName>
    </recommendedName>
</protein>
<feature type="region of interest" description="Disordered" evidence="1">
    <location>
        <begin position="148"/>
        <end position="173"/>
    </location>
</feature>
<dbReference type="InterPro" id="IPR002059">
    <property type="entry name" value="CSP_DNA-bd"/>
</dbReference>
<dbReference type="Gene3D" id="2.40.50.140">
    <property type="entry name" value="Nucleic acid-binding proteins"/>
    <property type="match status" value="1"/>
</dbReference>
<comment type="caution">
    <text evidence="3">The sequence shown here is derived from an EMBL/GenBank/DDBJ whole genome shotgun (WGS) entry which is preliminary data.</text>
</comment>
<feature type="domain" description="CSD" evidence="2">
    <location>
        <begin position="174"/>
        <end position="242"/>
    </location>
</feature>
<dbReference type="Proteomes" id="UP001189429">
    <property type="component" value="Unassembled WGS sequence"/>
</dbReference>
<evidence type="ECO:0000256" key="1">
    <source>
        <dbReference type="SAM" id="MobiDB-lite"/>
    </source>
</evidence>
<dbReference type="SMART" id="SM00357">
    <property type="entry name" value="CSP"/>
    <property type="match status" value="1"/>
</dbReference>
<dbReference type="EMBL" id="CAUYUJ010012703">
    <property type="protein sequence ID" value="CAK0834466.1"/>
    <property type="molecule type" value="Genomic_DNA"/>
</dbReference>
<dbReference type="SUPFAM" id="SSF50249">
    <property type="entry name" value="Nucleic acid-binding proteins"/>
    <property type="match status" value="1"/>
</dbReference>
<organism evidence="3 4">
    <name type="scientific">Prorocentrum cordatum</name>
    <dbReference type="NCBI Taxonomy" id="2364126"/>
    <lineage>
        <taxon>Eukaryota</taxon>
        <taxon>Sar</taxon>
        <taxon>Alveolata</taxon>
        <taxon>Dinophyceae</taxon>
        <taxon>Prorocentrales</taxon>
        <taxon>Prorocentraceae</taxon>
        <taxon>Prorocentrum</taxon>
    </lineage>
</organism>
<feature type="non-terminal residue" evidence="3">
    <location>
        <position position="307"/>
    </location>
</feature>
<gene>
    <name evidence="3" type="ORF">PCOR1329_LOCUS31882</name>
</gene>
<name>A0ABN9SR92_9DINO</name>
<accession>A0ABN9SR92</accession>
<dbReference type="InterPro" id="IPR012340">
    <property type="entry name" value="NA-bd_OB-fold"/>
</dbReference>
<evidence type="ECO:0000313" key="3">
    <source>
        <dbReference type="EMBL" id="CAK0834466.1"/>
    </source>
</evidence>
<dbReference type="Pfam" id="PF00313">
    <property type="entry name" value="CSD"/>
    <property type="match status" value="1"/>
</dbReference>
<dbReference type="PROSITE" id="PS51857">
    <property type="entry name" value="CSD_2"/>
    <property type="match status" value="1"/>
</dbReference>
<proteinExistence type="predicted"/>
<keyword evidence="4" id="KW-1185">Reference proteome</keyword>
<dbReference type="InterPro" id="IPR011129">
    <property type="entry name" value="CSD"/>
</dbReference>